<evidence type="ECO:0000313" key="3">
    <source>
        <dbReference type="EMBL" id="QIN80223.1"/>
    </source>
</evidence>
<feature type="region of interest" description="Disordered" evidence="1">
    <location>
        <begin position="1"/>
        <end position="21"/>
    </location>
</feature>
<gene>
    <name evidence="3" type="ORF">GBA65_18760</name>
</gene>
<dbReference type="AlphaFoldDB" id="A0A6G8Q183"/>
<dbReference type="PROSITE" id="PS50206">
    <property type="entry name" value="RHODANESE_3"/>
    <property type="match status" value="1"/>
</dbReference>
<name>A0A6G8Q183_9ACTN</name>
<evidence type="ECO:0000256" key="1">
    <source>
        <dbReference type="SAM" id="MobiDB-lite"/>
    </source>
</evidence>
<protein>
    <submittedName>
        <fullName evidence="3">Rhodanese-like domain-containing protein</fullName>
    </submittedName>
</protein>
<feature type="domain" description="Rhodanese" evidence="2">
    <location>
        <begin position="30"/>
        <end position="119"/>
    </location>
</feature>
<evidence type="ECO:0000259" key="2">
    <source>
        <dbReference type="PROSITE" id="PS50206"/>
    </source>
</evidence>
<dbReference type="Gene3D" id="3.40.250.10">
    <property type="entry name" value="Rhodanese-like domain"/>
    <property type="match status" value="1"/>
</dbReference>
<dbReference type="PANTHER" id="PTHR44086">
    <property type="entry name" value="THIOSULFATE SULFURTRANSFERASE RDL2, MITOCHONDRIAL-RELATED"/>
    <property type="match status" value="1"/>
</dbReference>
<dbReference type="InterPro" id="IPR036873">
    <property type="entry name" value="Rhodanese-like_dom_sf"/>
</dbReference>
<dbReference type="SMART" id="SM00450">
    <property type="entry name" value="RHOD"/>
    <property type="match status" value="1"/>
</dbReference>
<dbReference type="PANTHER" id="PTHR44086:SF13">
    <property type="entry name" value="THIOSULFATE SULFURTRANSFERASE PSPE"/>
    <property type="match status" value="1"/>
</dbReference>
<sequence>MAKSYQEMVAEAKAETEQTDADAVHGALESGEDVTVVDVREQDEWEAGHIKGAKFIPRGMLEYKAADELPDRDARIVVHCAVGGRAALAAKALKEMGYTNVANMDGGINAWREKGYETE</sequence>
<dbReference type="SUPFAM" id="SSF52821">
    <property type="entry name" value="Rhodanese/Cell cycle control phosphatase"/>
    <property type="match status" value="1"/>
</dbReference>
<dbReference type="KEGG" id="rmar:GBA65_18760"/>
<organism evidence="3 4">
    <name type="scientific">Rubrobacter marinus</name>
    <dbReference type="NCBI Taxonomy" id="2653852"/>
    <lineage>
        <taxon>Bacteria</taxon>
        <taxon>Bacillati</taxon>
        <taxon>Actinomycetota</taxon>
        <taxon>Rubrobacteria</taxon>
        <taxon>Rubrobacterales</taxon>
        <taxon>Rubrobacteraceae</taxon>
        <taxon>Rubrobacter</taxon>
    </lineage>
</organism>
<dbReference type="EMBL" id="CP045121">
    <property type="protein sequence ID" value="QIN80223.1"/>
    <property type="molecule type" value="Genomic_DNA"/>
</dbReference>
<dbReference type="InterPro" id="IPR001763">
    <property type="entry name" value="Rhodanese-like_dom"/>
</dbReference>
<evidence type="ECO:0000313" key="4">
    <source>
        <dbReference type="Proteomes" id="UP000502706"/>
    </source>
</evidence>
<dbReference type="Proteomes" id="UP000502706">
    <property type="component" value="Chromosome"/>
</dbReference>
<keyword evidence="4" id="KW-1185">Reference proteome</keyword>
<reference evidence="3 4" key="1">
    <citation type="submission" date="2019-10" db="EMBL/GenBank/DDBJ databases">
        <title>Rubrobacter sp nov SCSIO 52915 isolated from a deep-sea sediment in the South China Sea.</title>
        <authorList>
            <person name="Chen R.W."/>
        </authorList>
    </citation>
    <scope>NUCLEOTIDE SEQUENCE [LARGE SCALE GENOMIC DNA]</scope>
    <source>
        <strain evidence="3 4">SCSIO 52915</strain>
    </source>
</reference>
<dbReference type="Pfam" id="PF00581">
    <property type="entry name" value="Rhodanese"/>
    <property type="match status" value="1"/>
</dbReference>
<accession>A0A6G8Q183</accession>
<dbReference type="CDD" id="cd00158">
    <property type="entry name" value="RHOD"/>
    <property type="match status" value="1"/>
</dbReference>
<dbReference type="RefSeq" id="WP_166397896.1">
    <property type="nucleotide sequence ID" value="NZ_CP045121.1"/>
</dbReference>
<proteinExistence type="predicted"/>
<dbReference type="GO" id="GO:0004792">
    <property type="term" value="F:thiosulfate-cyanide sulfurtransferase activity"/>
    <property type="evidence" value="ECO:0007669"/>
    <property type="project" value="TreeGrafter"/>
</dbReference>